<dbReference type="EMBL" id="FNZR01000002">
    <property type="protein sequence ID" value="SEK53768.1"/>
    <property type="molecule type" value="Genomic_DNA"/>
</dbReference>
<gene>
    <name evidence="1" type="ORF">SAMN05421740_10217</name>
</gene>
<evidence type="ECO:0000313" key="1">
    <source>
        <dbReference type="EMBL" id="SEK53768.1"/>
    </source>
</evidence>
<name>A0A1H7HUC5_9SPHI</name>
<keyword evidence="2" id="KW-1185">Reference proteome</keyword>
<reference evidence="2" key="1">
    <citation type="submission" date="2016-10" db="EMBL/GenBank/DDBJ databases">
        <authorList>
            <person name="Varghese N."/>
            <person name="Submissions S."/>
        </authorList>
    </citation>
    <scope>NUCLEOTIDE SEQUENCE [LARGE SCALE GENOMIC DNA]</scope>
    <source>
        <strain evidence="2">Jip14</strain>
    </source>
</reference>
<accession>A0A1H7HUC5</accession>
<dbReference type="STRING" id="332977.SAMN05421740_10217"/>
<proteinExistence type="predicted"/>
<dbReference type="Proteomes" id="UP000198916">
    <property type="component" value="Unassembled WGS sequence"/>
</dbReference>
<protein>
    <submittedName>
        <fullName evidence="1">Uncharacterized protein</fullName>
    </submittedName>
</protein>
<dbReference type="AlphaFoldDB" id="A0A1H7HUC5"/>
<evidence type="ECO:0000313" key="2">
    <source>
        <dbReference type="Proteomes" id="UP000198916"/>
    </source>
</evidence>
<organism evidence="1 2">
    <name type="scientific">Parapedobacter koreensis</name>
    <dbReference type="NCBI Taxonomy" id="332977"/>
    <lineage>
        <taxon>Bacteria</taxon>
        <taxon>Pseudomonadati</taxon>
        <taxon>Bacteroidota</taxon>
        <taxon>Sphingobacteriia</taxon>
        <taxon>Sphingobacteriales</taxon>
        <taxon>Sphingobacteriaceae</taxon>
        <taxon>Parapedobacter</taxon>
    </lineage>
</organism>
<sequence>MDFFTQVYGTIGNILWPKEQAETGACTIDKSGNVA</sequence>